<evidence type="ECO:0000313" key="2">
    <source>
        <dbReference type="EMBL" id="KAJ4470299.1"/>
    </source>
</evidence>
<name>A0ABQ8V255_9AGAR</name>
<comment type="caution">
    <text evidence="2">The sequence shown here is derived from an EMBL/GenBank/DDBJ whole genome shotgun (WGS) entry which is preliminary data.</text>
</comment>
<dbReference type="EMBL" id="JANVFT010000092">
    <property type="protein sequence ID" value="KAJ4470299.1"/>
    <property type="molecule type" value="Genomic_DNA"/>
</dbReference>
<proteinExistence type="predicted"/>
<feature type="chain" id="PRO_5046379744" evidence="1">
    <location>
        <begin position="28"/>
        <end position="282"/>
    </location>
</feature>
<protein>
    <submittedName>
        <fullName evidence="2">Uncharacterized protein</fullName>
    </submittedName>
</protein>
<feature type="signal peptide" evidence="1">
    <location>
        <begin position="1"/>
        <end position="27"/>
    </location>
</feature>
<keyword evidence="3" id="KW-1185">Reference proteome</keyword>
<gene>
    <name evidence="2" type="ORF">C8R41DRAFT_870822</name>
</gene>
<organism evidence="2 3">
    <name type="scientific">Lentinula lateritia</name>
    <dbReference type="NCBI Taxonomy" id="40482"/>
    <lineage>
        <taxon>Eukaryota</taxon>
        <taxon>Fungi</taxon>
        <taxon>Dikarya</taxon>
        <taxon>Basidiomycota</taxon>
        <taxon>Agaricomycotina</taxon>
        <taxon>Agaricomycetes</taxon>
        <taxon>Agaricomycetidae</taxon>
        <taxon>Agaricales</taxon>
        <taxon>Marasmiineae</taxon>
        <taxon>Omphalotaceae</taxon>
        <taxon>Lentinula</taxon>
    </lineage>
</organism>
<keyword evidence="1" id="KW-0732">Signal</keyword>
<sequence length="282" mass="31396">MLFLPPSLLRSLCVLVLIPSAILGVWAMPLAPRDTLSTIPQLESRAPGPNRNLKLPLVLLRYDKGGSSLASATVQDRMNPGRDSLGITLLEDGEYWVLRLGPFHPDSMFFEAKEIGVKGAVEIRSRQPSNNPQLGVMLGDVTIKGEEKNKLRNAIQSLPCHSDEFSALQEVVKYLLGKTPGHPLLDGVVYNPRLDTNQLSIFSAMADPDLVHQYPNSLYLKLKPGVTKDDWWQLNKLTKDNQIRTTWPFRGTLMEGRTLFPLDLFESEDSKVKAGRSDGLPQ</sequence>
<reference evidence="2" key="1">
    <citation type="submission" date="2022-08" db="EMBL/GenBank/DDBJ databases">
        <title>A Global Phylogenomic Analysis of the Shiitake Genus Lentinula.</title>
        <authorList>
            <consortium name="DOE Joint Genome Institute"/>
            <person name="Sierra-Patev S."/>
            <person name="Min B."/>
            <person name="Naranjo-Ortiz M."/>
            <person name="Looney B."/>
            <person name="Konkel Z."/>
            <person name="Slot J.C."/>
            <person name="Sakamoto Y."/>
            <person name="Steenwyk J.L."/>
            <person name="Rokas A."/>
            <person name="Carro J."/>
            <person name="Camarero S."/>
            <person name="Ferreira P."/>
            <person name="Molpeceres G."/>
            <person name="Ruiz-Duenas F.J."/>
            <person name="Serrano A."/>
            <person name="Henrissat B."/>
            <person name="Drula E."/>
            <person name="Hughes K.W."/>
            <person name="Mata J.L."/>
            <person name="Ishikawa N.K."/>
            <person name="Vargas-Isla R."/>
            <person name="Ushijima S."/>
            <person name="Smith C.A."/>
            <person name="Ahrendt S."/>
            <person name="Andreopoulos W."/>
            <person name="He G."/>
            <person name="Labutti K."/>
            <person name="Lipzen A."/>
            <person name="Ng V."/>
            <person name="Riley R."/>
            <person name="Sandor L."/>
            <person name="Barry K."/>
            <person name="Martinez A.T."/>
            <person name="Xiao Y."/>
            <person name="Gibbons J.G."/>
            <person name="Terashima K."/>
            <person name="Grigoriev I.V."/>
            <person name="Hibbett D.S."/>
        </authorList>
    </citation>
    <scope>NUCLEOTIDE SEQUENCE</scope>
    <source>
        <strain evidence="2">RHP3577 ss4</strain>
    </source>
</reference>
<evidence type="ECO:0000256" key="1">
    <source>
        <dbReference type="SAM" id="SignalP"/>
    </source>
</evidence>
<evidence type="ECO:0000313" key="3">
    <source>
        <dbReference type="Proteomes" id="UP001150217"/>
    </source>
</evidence>
<dbReference type="Proteomes" id="UP001150217">
    <property type="component" value="Unassembled WGS sequence"/>
</dbReference>
<accession>A0ABQ8V255</accession>